<protein>
    <submittedName>
        <fullName evidence="4">Acyltransferase</fullName>
    </submittedName>
</protein>
<evidence type="ECO:0000313" key="5">
    <source>
        <dbReference type="Proteomes" id="UP000727506"/>
    </source>
</evidence>
<dbReference type="PROSITE" id="PS50263">
    <property type="entry name" value="CN_HYDROLASE"/>
    <property type="match status" value="1"/>
</dbReference>
<reference evidence="4" key="1">
    <citation type="submission" date="2021-02" db="EMBL/GenBank/DDBJ databases">
        <title>Infant gut strain persistence is associated with maternal origin, phylogeny, and functional potential including surface adhesion and iron acquisition.</title>
        <authorList>
            <person name="Lou Y.C."/>
        </authorList>
    </citation>
    <scope>NUCLEOTIDE SEQUENCE</scope>
    <source>
        <strain evidence="4">L2_039_000G1_dasL2_039_000G1_concoct_11</strain>
    </source>
</reference>
<organism evidence="4 5">
    <name type="scientific">Slackia piriformis</name>
    <dbReference type="NCBI Taxonomy" id="626934"/>
    <lineage>
        <taxon>Bacteria</taxon>
        <taxon>Bacillati</taxon>
        <taxon>Actinomycetota</taxon>
        <taxon>Coriobacteriia</taxon>
        <taxon>Eggerthellales</taxon>
        <taxon>Eggerthellaceae</taxon>
        <taxon>Slackia</taxon>
    </lineage>
</organism>
<evidence type="ECO:0000256" key="2">
    <source>
        <dbReference type="ARBA" id="ARBA00022801"/>
    </source>
</evidence>
<comment type="caution">
    <text evidence="4">The sequence shown here is derived from an EMBL/GenBank/DDBJ whole genome shotgun (WGS) entry which is preliminary data.</text>
</comment>
<dbReference type="PANTHER" id="PTHR43674:SF2">
    <property type="entry name" value="BETA-UREIDOPROPIONASE"/>
    <property type="match status" value="1"/>
</dbReference>
<dbReference type="EMBL" id="JAGZSV010000023">
    <property type="protein sequence ID" value="MBS6940315.1"/>
    <property type="molecule type" value="Genomic_DNA"/>
</dbReference>
<dbReference type="AlphaFoldDB" id="A0A943UYB4"/>
<dbReference type="InterPro" id="IPR050345">
    <property type="entry name" value="Aliph_Amidase/BUP"/>
</dbReference>
<keyword evidence="2" id="KW-0378">Hydrolase</keyword>
<dbReference type="GO" id="GO:0016811">
    <property type="term" value="F:hydrolase activity, acting on carbon-nitrogen (but not peptide) bonds, in linear amides"/>
    <property type="evidence" value="ECO:0007669"/>
    <property type="project" value="TreeGrafter"/>
</dbReference>
<gene>
    <name evidence="4" type="ORF">KH142_02320</name>
</gene>
<comment type="similarity">
    <text evidence="1">Belongs to the carbon-nitrogen hydrolase superfamily. NIT1/NIT2 family.</text>
</comment>
<dbReference type="PANTHER" id="PTHR43674">
    <property type="entry name" value="NITRILASE C965.09-RELATED"/>
    <property type="match status" value="1"/>
</dbReference>
<dbReference type="GO" id="GO:0016746">
    <property type="term" value="F:acyltransferase activity"/>
    <property type="evidence" value="ECO:0007669"/>
    <property type="project" value="UniProtKB-KW"/>
</dbReference>
<dbReference type="SUPFAM" id="SSF56317">
    <property type="entry name" value="Carbon-nitrogen hydrolase"/>
    <property type="match status" value="1"/>
</dbReference>
<dbReference type="Gene3D" id="3.60.110.10">
    <property type="entry name" value="Carbon-nitrogen hydrolase"/>
    <property type="match status" value="1"/>
</dbReference>
<evidence type="ECO:0000259" key="3">
    <source>
        <dbReference type="PROSITE" id="PS50263"/>
    </source>
</evidence>
<keyword evidence="4" id="KW-0012">Acyltransferase</keyword>
<dbReference type="InterPro" id="IPR001110">
    <property type="entry name" value="UPF0012_CS"/>
</dbReference>
<dbReference type="InterPro" id="IPR036526">
    <property type="entry name" value="C-N_Hydrolase_sf"/>
</dbReference>
<name>A0A943UYB4_9ACTN</name>
<dbReference type="Pfam" id="PF00795">
    <property type="entry name" value="CN_hydrolase"/>
    <property type="match status" value="1"/>
</dbReference>
<dbReference type="PROSITE" id="PS01227">
    <property type="entry name" value="UPF0012"/>
    <property type="match status" value="1"/>
</dbReference>
<accession>A0A943UYB4</accession>
<feature type="domain" description="CN hydrolase" evidence="3">
    <location>
        <begin position="13"/>
        <end position="254"/>
    </location>
</feature>
<dbReference type="Proteomes" id="UP000727506">
    <property type="component" value="Unassembled WGS sequence"/>
</dbReference>
<proteinExistence type="inferred from homology"/>
<keyword evidence="4" id="KW-0808">Transferase</keyword>
<evidence type="ECO:0000256" key="1">
    <source>
        <dbReference type="ARBA" id="ARBA00010613"/>
    </source>
</evidence>
<sequence>MAETKGRCFMKDAKIALVQFEGALGEVEKNVADACELISQAAENGADLVVLPELFSTGYHLDTIGPHIVKLAEPIDGPTVRALQQAARQAGCYVIAPIALIRDVGGVPYNSAVLIDREGAVVGSYDKVHLWALERFYFRAGASYPVFDTDFGRIGIMICYDMGFPETARSFALQGADLIVCPSAWCVEDMDVWEINAPARALENTVFLAAVNRFGREGGDLYMPGKSMVCNPRGKKLAQLEDEAAGILYVDLPAADIDTYRVKSPYLRDRRADTYEGVTRR</sequence>
<evidence type="ECO:0000313" key="4">
    <source>
        <dbReference type="EMBL" id="MBS6940315.1"/>
    </source>
</evidence>
<dbReference type="InterPro" id="IPR003010">
    <property type="entry name" value="C-N_Hydrolase"/>
</dbReference>